<keyword evidence="3" id="KW-1185">Reference proteome</keyword>
<feature type="region of interest" description="Disordered" evidence="1">
    <location>
        <begin position="1"/>
        <end position="127"/>
    </location>
</feature>
<reference evidence="2" key="1">
    <citation type="submission" date="2017-08" db="EMBL/GenBank/DDBJ databases">
        <authorList>
            <person name="Polle J.E."/>
            <person name="Barry K."/>
            <person name="Cushman J."/>
            <person name="Schmutz J."/>
            <person name="Tran D."/>
            <person name="Hathwaick L.T."/>
            <person name="Yim W.C."/>
            <person name="Jenkins J."/>
            <person name="Mckie-Krisberg Z.M."/>
            <person name="Prochnik S."/>
            <person name="Lindquist E."/>
            <person name="Dockter R.B."/>
            <person name="Adam C."/>
            <person name="Molina H."/>
            <person name="Bunkerborg J."/>
            <person name="Jin E."/>
            <person name="Buchheim M."/>
            <person name="Magnuson J."/>
        </authorList>
    </citation>
    <scope>NUCLEOTIDE SEQUENCE</scope>
    <source>
        <strain evidence="2">CCAP 19/18</strain>
    </source>
</reference>
<gene>
    <name evidence="2" type="ORF">DUNSADRAFT_537</name>
</gene>
<accession>A0ABQ7GY89</accession>
<name>A0ABQ7GY89_DUNSA</name>
<evidence type="ECO:0000256" key="1">
    <source>
        <dbReference type="SAM" id="MobiDB-lite"/>
    </source>
</evidence>
<feature type="compositionally biased region" description="Polar residues" evidence="1">
    <location>
        <begin position="80"/>
        <end position="89"/>
    </location>
</feature>
<comment type="caution">
    <text evidence="2">The sequence shown here is derived from an EMBL/GenBank/DDBJ whole genome shotgun (WGS) entry which is preliminary data.</text>
</comment>
<protein>
    <submittedName>
        <fullName evidence="2">Uncharacterized protein</fullName>
    </submittedName>
</protein>
<dbReference type="Proteomes" id="UP000815325">
    <property type="component" value="Unassembled WGS sequence"/>
</dbReference>
<feature type="compositionally biased region" description="Low complexity" evidence="1">
    <location>
        <begin position="96"/>
        <end position="115"/>
    </location>
</feature>
<sequence>GPSSCSTPLPAGKENTPKGNGQEDRETPGRMQQVSFMEEEDAAGEQQQQQQEQQQQQQQQQQCDGEAGKGGEKPLAPVNWLTSLRTSMSNKRKHQQQQQQQRNKKQAGAGSPSTPGGSGSRAGKPQFSKLYRFNEGYTNAVKRPLLIKDLL</sequence>
<dbReference type="EMBL" id="MU069540">
    <property type="protein sequence ID" value="KAF5839563.1"/>
    <property type="molecule type" value="Genomic_DNA"/>
</dbReference>
<feature type="compositionally biased region" description="Low complexity" evidence="1">
    <location>
        <begin position="45"/>
        <end position="62"/>
    </location>
</feature>
<evidence type="ECO:0000313" key="3">
    <source>
        <dbReference type="Proteomes" id="UP000815325"/>
    </source>
</evidence>
<proteinExistence type="predicted"/>
<feature type="non-terminal residue" evidence="2">
    <location>
        <position position="1"/>
    </location>
</feature>
<organism evidence="2 3">
    <name type="scientific">Dunaliella salina</name>
    <name type="common">Green alga</name>
    <name type="synonym">Protococcus salinus</name>
    <dbReference type="NCBI Taxonomy" id="3046"/>
    <lineage>
        <taxon>Eukaryota</taxon>
        <taxon>Viridiplantae</taxon>
        <taxon>Chlorophyta</taxon>
        <taxon>core chlorophytes</taxon>
        <taxon>Chlorophyceae</taxon>
        <taxon>CS clade</taxon>
        <taxon>Chlamydomonadales</taxon>
        <taxon>Dunaliellaceae</taxon>
        <taxon>Dunaliella</taxon>
    </lineage>
</organism>
<evidence type="ECO:0000313" key="2">
    <source>
        <dbReference type="EMBL" id="KAF5839563.1"/>
    </source>
</evidence>